<feature type="compositionally biased region" description="Basic and acidic residues" evidence="1">
    <location>
        <begin position="1"/>
        <end position="12"/>
    </location>
</feature>
<feature type="domain" description="DUF7344" evidence="3">
    <location>
        <begin position="37"/>
        <end position="116"/>
    </location>
</feature>
<reference evidence="4 5" key="1">
    <citation type="submission" date="2017-05" db="EMBL/GenBank/DDBJ databases">
        <authorList>
            <person name="Varghese N."/>
            <person name="Submissions S."/>
        </authorList>
    </citation>
    <scope>NUCLEOTIDE SEQUENCE [LARGE SCALE GENOMIC DNA]</scope>
    <source>
        <strain evidence="4 5">DSM 19504</strain>
    </source>
</reference>
<evidence type="ECO:0000256" key="1">
    <source>
        <dbReference type="SAM" id="MobiDB-lite"/>
    </source>
</evidence>
<feature type="transmembrane region" description="Helical" evidence="2">
    <location>
        <begin position="166"/>
        <end position="188"/>
    </location>
</feature>
<evidence type="ECO:0000259" key="3">
    <source>
        <dbReference type="Pfam" id="PF24035"/>
    </source>
</evidence>
<evidence type="ECO:0000313" key="5">
    <source>
        <dbReference type="Proteomes" id="UP000319712"/>
    </source>
</evidence>
<gene>
    <name evidence="4" type="ORF">SAMN06264867_10370</name>
</gene>
<evidence type="ECO:0000313" key="4">
    <source>
        <dbReference type="EMBL" id="SMO50755.1"/>
    </source>
</evidence>
<protein>
    <recommendedName>
        <fullName evidence="3">DUF7344 domain-containing protein</fullName>
    </recommendedName>
</protein>
<feature type="region of interest" description="Disordered" evidence="1">
    <location>
        <begin position="1"/>
        <end position="33"/>
    </location>
</feature>
<dbReference type="AlphaFoldDB" id="A0A521BUJ5"/>
<accession>A0A521BUJ5</accession>
<keyword evidence="2" id="KW-1133">Transmembrane helix</keyword>
<keyword evidence="5" id="KW-1185">Reference proteome</keyword>
<name>A0A521BUJ5_9EURY</name>
<feature type="transmembrane region" description="Helical" evidence="2">
    <location>
        <begin position="142"/>
        <end position="160"/>
    </location>
</feature>
<dbReference type="Pfam" id="PF24035">
    <property type="entry name" value="DUF7344"/>
    <property type="match status" value="1"/>
</dbReference>
<proteinExistence type="predicted"/>
<dbReference type="InterPro" id="IPR055768">
    <property type="entry name" value="DUF7344"/>
</dbReference>
<sequence>MMGGHTDLKTTEEAADLSDIGSAGTAGSEGPTRDEIFDVLCNERRRYVLEYLRESPEDRLQLRDMVETIAAWENDKRVVDVEYADRKRVYTALRQTHLPKLDETGVIEYDSRRGELRPTDGMADVEFYLDYVPENEISWAQYYLGLSLLAVLLLLGAVVVGTAFGVVSFTTAALVVTAFLVSSSVHMYRTRRNALHRRPFGRT</sequence>
<dbReference type="Proteomes" id="UP000319712">
    <property type="component" value="Unassembled WGS sequence"/>
</dbReference>
<organism evidence="4 5">
    <name type="scientific">Halorubrum cibi</name>
    <dbReference type="NCBI Taxonomy" id="413815"/>
    <lineage>
        <taxon>Archaea</taxon>
        <taxon>Methanobacteriati</taxon>
        <taxon>Methanobacteriota</taxon>
        <taxon>Stenosarchaea group</taxon>
        <taxon>Halobacteria</taxon>
        <taxon>Halobacteriales</taxon>
        <taxon>Haloferacaceae</taxon>
        <taxon>Halorubrum</taxon>
    </lineage>
</organism>
<dbReference type="EMBL" id="FXTD01000003">
    <property type="protein sequence ID" value="SMO50755.1"/>
    <property type="molecule type" value="Genomic_DNA"/>
</dbReference>
<keyword evidence="2" id="KW-0472">Membrane</keyword>
<keyword evidence="2" id="KW-0812">Transmembrane</keyword>
<evidence type="ECO:0000256" key="2">
    <source>
        <dbReference type="SAM" id="Phobius"/>
    </source>
</evidence>